<keyword evidence="1" id="KW-0378">Hydrolase</keyword>
<dbReference type="PANTHER" id="PTHR20963">
    <property type="entry name" value="MULTIPLE INOSITOL POLYPHOSPHATE PHOSPHATASE-RELATED"/>
    <property type="match status" value="1"/>
</dbReference>
<dbReference type="PANTHER" id="PTHR20963:SF42">
    <property type="entry name" value="PHOSPHOGLYCERATE MUTASE-LIKE PROTEIN"/>
    <property type="match status" value="1"/>
</dbReference>
<protein>
    <recommendedName>
        <fullName evidence="4">Acid phosphatase</fullName>
    </recommendedName>
</protein>
<dbReference type="InterPro" id="IPR000560">
    <property type="entry name" value="His_Pase_clade-2"/>
</dbReference>
<dbReference type="GO" id="GO:0003993">
    <property type="term" value="F:acid phosphatase activity"/>
    <property type="evidence" value="ECO:0007669"/>
    <property type="project" value="TreeGrafter"/>
</dbReference>
<evidence type="ECO:0000313" key="3">
    <source>
        <dbReference type="Proteomes" id="UP000053647"/>
    </source>
</evidence>
<dbReference type="OrthoDB" id="6509975at2759"/>
<dbReference type="Proteomes" id="UP000053647">
    <property type="component" value="Unassembled WGS sequence"/>
</dbReference>
<reference evidence="3" key="2">
    <citation type="submission" date="2015-01" db="EMBL/GenBank/DDBJ databases">
        <title>Evolutionary Origins and Diversification of the Mycorrhizal Mutualists.</title>
        <authorList>
            <consortium name="DOE Joint Genome Institute"/>
            <consortium name="Mycorrhizal Genomics Consortium"/>
            <person name="Kohler A."/>
            <person name="Kuo A."/>
            <person name="Nagy L.G."/>
            <person name="Floudas D."/>
            <person name="Copeland A."/>
            <person name="Barry K.W."/>
            <person name="Cichocki N."/>
            <person name="Veneault-Fourrey C."/>
            <person name="LaButti K."/>
            <person name="Lindquist E.A."/>
            <person name="Lipzen A."/>
            <person name="Lundell T."/>
            <person name="Morin E."/>
            <person name="Murat C."/>
            <person name="Riley R."/>
            <person name="Ohm R."/>
            <person name="Sun H."/>
            <person name="Tunlid A."/>
            <person name="Henrissat B."/>
            <person name="Grigoriev I.V."/>
            <person name="Hibbett D.S."/>
            <person name="Martin F."/>
        </authorList>
    </citation>
    <scope>NUCLEOTIDE SEQUENCE [LARGE SCALE GENOMIC DNA]</scope>
    <source>
        <strain evidence="3">ATCC 200175</strain>
    </source>
</reference>
<dbReference type="AlphaFoldDB" id="A0A0C9SSF5"/>
<dbReference type="InterPro" id="IPR029033">
    <property type="entry name" value="His_PPase_superfam"/>
</dbReference>
<name>A0A0C9SSF5_PAXIN</name>
<evidence type="ECO:0000256" key="1">
    <source>
        <dbReference type="ARBA" id="ARBA00022801"/>
    </source>
</evidence>
<dbReference type="SUPFAM" id="SSF53254">
    <property type="entry name" value="Phosphoglycerate mutase-like"/>
    <property type="match status" value="1"/>
</dbReference>
<dbReference type="Gene3D" id="3.40.50.1240">
    <property type="entry name" value="Phosphoglycerate mutase-like"/>
    <property type="match status" value="1"/>
</dbReference>
<evidence type="ECO:0008006" key="4">
    <source>
        <dbReference type="Google" id="ProtNLM"/>
    </source>
</evidence>
<dbReference type="HOGENOM" id="CLU_1066258_0_0_1"/>
<organism evidence="2 3">
    <name type="scientific">Paxillus involutus ATCC 200175</name>
    <dbReference type="NCBI Taxonomy" id="664439"/>
    <lineage>
        <taxon>Eukaryota</taxon>
        <taxon>Fungi</taxon>
        <taxon>Dikarya</taxon>
        <taxon>Basidiomycota</taxon>
        <taxon>Agaricomycotina</taxon>
        <taxon>Agaricomycetes</taxon>
        <taxon>Agaricomycetidae</taxon>
        <taxon>Boletales</taxon>
        <taxon>Paxilineae</taxon>
        <taxon>Paxillaceae</taxon>
        <taxon>Paxillus</taxon>
    </lineage>
</organism>
<dbReference type="Pfam" id="PF00328">
    <property type="entry name" value="His_Phos_2"/>
    <property type="match status" value="1"/>
</dbReference>
<dbReference type="EMBL" id="KN821713">
    <property type="protein sequence ID" value="KIJ04565.1"/>
    <property type="molecule type" value="Genomic_DNA"/>
</dbReference>
<proteinExistence type="predicted"/>
<accession>A0A0C9SSF5</accession>
<keyword evidence="3" id="KW-1185">Reference proteome</keyword>
<evidence type="ECO:0000313" key="2">
    <source>
        <dbReference type="EMBL" id="KIJ04565.1"/>
    </source>
</evidence>
<feature type="non-terminal residue" evidence="2">
    <location>
        <position position="1"/>
    </location>
</feature>
<sequence>SVAYSKVYIPPITKRLNRQLPFMQFKDTDTRGAMYACAYDLAAHGVSPWCDVFLPAELAKFNYHQDVFLDAACAYTVPHNMGPLAGTVYVNKLIERFTNSSGDAQPLYLEFGHDVTIIFAMAALDLTRDVPPLSPEGPPPHRKFRTAEQTPFAANMVWEKFTCKHSFDGPQIRLVLNEETFPLHTCQQTKDDYKYGTCSLEAFIRANEYSTNIHFADPVWNASCGL</sequence>
<reference evidence="2 3" key="1">
    <citation type="submission" date="2014-06" db="EMBL/GenBank/DDBJ databases">
        <authorList>
            <consortium name="DOE Joint Genome Institute"/>
            <person name="Kuo A."/>
            <person name="Kohler A."/>
            <person name="Nagy L.G."/>
            <person name="Floudas D."/>
            <person name="Copeland A."/>
            <person name="Barry K.W."/>
            <person name="Cichocki N."/>
            <person name="Veneault-Fourrey C."/>
            <person name="LaButti K."/>
            <person name="Lindquist E.A."/>
            <person name="Lipzen A."/>
            <person name="Lundell T."/>
            <person name="Morin E."/>
            <person name="Murat C."/>
            <person name="Sun H."/>
            <person name="Tunlid A."/>
            <person name="Henrissat B."/>
            <person name="Grigoriev I.V."/>
            <person name="Hibbett D.S."/>
            <person name="Martin F."/>
            <person name="Nordberg H.P."/>
            <person name="Cantor M.N."/>
            <person name="Hua S.X."/>
        </authorList>
    </citation>
    <scope>NUCLEOTIDE SEQUENCE [LARGE SCALE GENOMIC DNA]</scope>
    <source>
        <strain evidence="2 3">ATCC 200175</strain>
    </source>
</reference>
<gene>
    <name evidence="2" type="ORF">PAXINDRAFT_94569</name>
</gene>
<dbReference type="CDD" id="cd07061">
    <property type="entry name" value="HP_HAP_like"/>
    <property type="match status" value="1"/>
</dbReference>